<dbReference type="EMBL" id="DS566012">
    <property type="status" value="NOT_ANNOTATED_CDS"/>
    <property type="molecule type" value="Genomic_DNA"/>
</dbReference>
<dbReference type="SUPFAM" id="SSF52833">
    <property type="entry name" value="Thioredoxin-like"/>
    <property type="match status" value="1"/>
</dbReference>
<feature type="region of interest" description="Disordered" evidence="4">
    <location>
        <begin position="1"/>
        <end position="26"/>
    </location>
</feature>
<reference evidence="5" key="2">
    <citation type="submission" date="2015-06" db="UniProtKB">
        <authorList>
            <consortium name="EnsemblProtists"/>
        </authorList>
    </citation>
    <scope>IDENTIFICATION</scope>
    <source>
        <strain evidence="5">Pr102</strain>
    </source>
</reference>
<dbReference type="VEuPathDB" id="FungiDB:KRP22_1873"/>
<keyword evidence="3" id="KW-0560">Oxidoreductase</keyword>
<evidence type="ECO:0000256" key="2">
    <source>
        <dbReference type="ARBA" id="ARBA00022559"/>
    </source>
</evidence>
<dbReference type="EnsemblProtists" id="Phyra75982">
    <property type="protein sequence ID" value="Phyra75982"/>
    <property type="gene ID" value="Phyra75982"/>
</dbReference>
<feature type="compositionally biased region" description="Basic and acidic residues" evidence="4">
    <location>
        <begin position="15"/>
        <end position="26"/>
    </location>
</feature>
<dbReference type="GO" id="GO:0006979">
    <property type="term" value="P:response to oxidative stress"/>
    <property type="evidence" value="ECO:0007669"/>
    <property type="project" value="InterPro"/>
</dbReference>
<dbReference type="GO" id="GO:0004601">
    <property type="term" value="F:peroxidase activity"/>
    <property type="evidence" value="ECO:0000318"/>
    <property type="project" value="GO_Central"/>
</dbReference>
<keyword evidence="2" id="KW-0575">Peroxidase</keyword>
<dbReference type="Gene3D" id="3.40.30.10">
    <property type="entry name" value="Glutaredoxin"/>
    <property type="match status" value="1"/>
</dbReference>
<dbReference type="PROSITE" id="PS51355">
    <property type="entry name" value="GLUTATHIONE_PEROXID_3"/>
    <property type="match status" value="1"/>
</dbReference>
<reference evidence="6" key="1">
    <citation type="journal article" date="2006" name="Science">
        <title>Phytophthora genome sequences uncover evolutionary origins and mechanisms of pathogenesis.</title>
        <authorList>
            <person name="Tyler B.M."/>
            <person name="Tripathy S."/>
            <person name="Zhang X."/>
            <person name="Dehal P."/>
            <person name="Jiang R.H."/>
            <person name="Aerts A."/>
            <person name="Arredondo F.D."/>
            <person name="Baxter L."/>
            <person name="Bensasson D."/>
            <person name="Beynon J.L."/>
            <person name="Chapman J."/>
            <person name="Damasceno C.M."/>
            <person name="Dorrance A.E."/>
            <person name="Dou D."/>
            <person name="Dickerman A.W."/>
            <person name="Dubchak I.L."/>
            <person name="Garbelotto M."/>
            <person name="Gijzen M."/>
            <person name="Gordon S.G."/>
            <person name="Govers F."/>
            <person name="Grunwald N.J."/>
            <person name="Huang W."/>
            <person name="Ivors K.L."/>
            <person name="Jones R.W."/>
            <person name="Kamoun S."/>
            <person name="Krampis K."/>
            <person name="Lamour K.H."/>
            <person name="Lee M.K."/>
            <person name="McDonald W.H."/>
            <person name="Medina M."/>
            <person name="Meijer H.J."/>
            <person name="Nordberg E.K."/>
            <person name="Maclean D.J."/>
            <person name="Ospina-Giraldo M.D."/>
            <person name="Morris P.F."/>
            <person name="Phuntumart V."/>
            <person name="Putnam N.H."/>
            <person name="Rash S."/>
            <person name="Rose J.K."/>
            <person name="Sakihama Y."/>
            <person name="Salamov A.A."/>
            <person name="Savidor A."/>
            <person name="Scheuring C.F."/>
            <person name="Smith B.M."/>
            <person name="Sobral B.W."/>
            <person name="Terry A."/>
            <person name="Torto-Alalibo T.A."/>
            <person name="Win J."/>
            <person name="Xu Z."/>
            <person name="Zhang H."/>
            <person name="Grigoriev I.V."/>
            <person name="Rokhsar D.S."/>
            <person name="Boore J.L."/>
        </authorList>
    </citation>
    <scope>NUCLEOTIDE SEQUENCE [LARGE SCALE GENOMIC DNA]</scope>
    <source>
        <strain evidence="6">Pr102</strain>
    </source>
</reference>
<dbReference type="PANTHER" id="PTHR11592">
    <property type="entry name" value="GLUTATHIONE PEROXIDASE"/>
    <property type="match status" value="1"/>
</dbReference>
<accession>H3GIS5</accession>
<dbReference type="HOGENOM" id="CLU_029507_7_0_1"/>
<evidence type="ECO:0000256" key="3">
    <source>
        <dbReference type="ARBA" id="ARBA00023002"/>
    </source>
</evidence>
<dbReference type="InterPro" id="IPR000889">
    <property type="entry name" value="Glutathione_peroxidase"/>
</dbReference>
<evidence type="ECO:0008006" key="7">
    <source>
        <dbReference type="Google" id="ProtNLM"/>
    </source>
</evidence>
<evidence type="ECO:0000313" key="5">
    <source>
        <dbReference type="EnsemblProtists" id="Phyra75982"/>
    </source>
</evidence>
<keyword evidence="6" id="KW-1185">Reference proteome</keyword>
<evidence type="ECO:0000256" key="4">
    <source>
        <dbReference type="SAM" id="MobiDB-lite"/>
    </source>
</evidence>
<comment type="similarity">
    <text evidence="1">Belongs to the glutathione peroxidase family.</text>
</comment>
<dbReference type="Pfam" id="PF00255">
    <property type="entry name" value="GSHPx"/>
    <property type="match status" value="1"/>
</dbReference>
<dbReference type="Proteomes" id="UP000005238">
    <property type="component" value="Unassembled WGS sequence"/>
</dbReference>
<name>H3GIS5_PHYRM</name>
<dbReference type="VEuPathDB" id="FungiDB:KRP23_9341"/>
<proteinExistence type="inferred from homology"/>
<dbReference type="OMA" id="KHWWQHP"/>
<protein>
    <recommendedName>
        <fullName evidence="7">Glutathione peroxidase</fullName>
    </recommendedName>
</protein>
<dbReference type="InterPro" id="IPR036249">
    <property type="entry name" value="Thioredoxin-like_sf"/>
</dbReference>
<organism evidence="5 6">
    <name type="scientific">Phytophthora ramorum</name>
    <name type="common">Sudden oak death agent</name>
    <dbReference type="NCBI Taxonomy" id="164328"/>
    <lineage>
        <taxon>Eukaryota</taxon>
        <taxon>Sar</taxon>
        <taxon>Stramenopiles</taxon>
        <taxon>Oomycota</taxon>
        <taxon>Peronosporomycetes</taxon>
        <taxon>Peronosporales</taxon>
        <taxon>Peronosporaceae</taxon>
        <taxon>Phytophthora</taxon>
    </lineage>
</organism>
<dbReference type="PANTHER" id="PTHR11592:SF78">
    <property type="entry name" value="GLUTATHIONE PEROXIDASE"/>
    <property type="match status" value="1"/>
</dbReference>
<dbReference type="eggNOG" id="KOG1651">
    <property type="taxonomic scope" value="Eukaryota"/>
</dbReference>
<sequence length="559" mass="60745">MSAAQTMAALAQSARETERMERERLESEPFFVTAMPSSSVASASAPAEADASRPPSAVAVEGRVFRRLQRFQLLRSEFKAQSDMVATYLLAPKVRQRVFEQRKHWWQHPVHLAKAGFGTFVQGRKLLKSILGYLVLSHAANNSLLDAQQLAEGLVLSGFLSPVHEAPEANDEPIGEIFIEDDAYYELVAPGANAVVPTPNALASATINNRSTSSLRGAIVQLVDPPESPTGPKESRQPGSALSVWAVTDGATRAGFVLRRFGQSHMRTLLGFASKARRCYAVVNKTKHHSLVLFETDVARRELVRVALSSATVEYYSSSGDDTPGYALKICGGGSDGRRDGSNNENHDTVEILVLRSKPEQEQWLLALRDAGAAFLETHPGILSCAASSASLYSLRDTDASGKTFWMSDLRGHVALLTNVPSDSGANNVEQFTELVELVAKYESELKVVAFPSAQFGDAEFSNDEELGAHLQQTFGVSFPVLATRDVNGPNAREALLFCKTQLTGATESAANSFIEDNFVKFLVGRDGRPVKRYGPYAMPSSLETDIQRLLKANPTPTL</sequence>
<feature type="compositionally biased region" description="Low complexity" evidence="4">
    <location>
        <begin position="1"/>
        <end position="14"/>
    </location>
</feature>
<dbReference type="InParanoid" id="H3GIS5"/>
<evidence type="ECO:0000313" key="6">
    <source>
        <dbReference type="Proteomes" id="UP000005238"/>
    </source>
</evidence>
<dbReference type="AlphaFoldDB" id="H3GIS5"/>
<evidence type="ECO:0000256" key="1">
    <source>
        <dbReference type="ARBA" id="ARBA00006926"/>
    </source>
</evidence>
<dbReference type="STRING" id="164328.H3GIS5"/>